<comment type="caution">
    <text evidence="2">The sequence shown here is derived from an EMBL/GenBank/DDBJ whole genome shotgun (WGS) entry which is preliminary data.</text>
</comment>
<evidence type="ECO:0008006" key="4">
    <source>
        <dbReference type="Google" id="ProtNLM"/>
    </source>
</evidence>
<feature type="signal peptide" evidence="1">
    <location>
        <begin position="1"/>
        <end position="32"/>
    </location>
</feature>
<sequence>MSRTKKHAALIIAMIMAFTVIPGAIMADTASAATKLSKPKLTNHAASSTSIKNTWNKVKGAKGYEVYRSTKAKGKYKKVKTIKKGKTVSWTNKKLKKNKKYYYKVRAYKMVKGKKKYSKFSSAQWAKTTNKPNPVFSMSSKAATTSTISVKITNKGRYKMVVNPEEMGIFFKNPGAAEAASGLSDKELEDINMLSSKGVYIAFGEKITINPGKAATVKYTPIDVNGNAIKVSYSSSGILYGTFTFNKKTYEFTASKKYGYHW</sequence>
<dbReference type="InterPro" id="IPR036116">
    <property type="entry name" value="FN3_sf"/>
</dbReference>
<evidence type="ECO:0000313" key="3">
    <source>
        <dbReference type="Proteomes" id="UP001524502"/>
    </source>
</evidence>
<dbReference type="Gene3D" id="2.60.40.10">
    <property type="entry name" value="Immunoglobulins"/>
    <property type="match status" value="1"/>
</dbReference>
<protein>
    <recommendedName>
        <fullName evidence="4">Fibronectin type-III domain-containing protein</fullName>
    </recommendedName>
</protein>
<proteinExistence type="predicted"/>
<dbReference type="SUPFAM" id="SSF49265">
    <property type="entry name" value="Fibronectin type III"/>
    <property type="match status" value="1"/>
</dbReference>
<feature type="chain" id="PRO_5047059458" description="Fibronectin type-III domain-containing protein" evidence="1">
    <location>
        <begin position="33"/>
        <end position="262"/>
    </location>
</feature>
<accession>A0ABT1RN68</accession>
<dbReference type="EMBL" id="JANFXK010000007">
    <property type="protein sequence ID" value="MCQ4636615.1"/>
    <property type="molecule type" value="Genomic_DNA"/>
</dbReference>
<dbReference type="InterPro" id="IPR013783">
    <property type="entry name" value="Ig-like_fold"/>
</dbReference>
<dbReference type="Proteomes" id="UP001524502">
    <property type="component" value="Unassembled WGS sequence"/>
</dbReference>
<keyword evidence="1" id="KW-0732">Signal</keyword>
<evidence type="ECO:0000256" key="1">
    <source>
        <dbReference type="SAM" id="SignalP"/>
    </source>
</evidence>
<evidence type="ECO:0000313" key="2">
    <source>
        <dbReference type="EMBL" id="MCQ4636615.1"/>
    </source>
</evidence>
<reference evidence="2 3" key="1">
    <citation type="submission" date="2022-06" db="EMBL/GenBank/DDBJ databases">
        <title>Isolation of gut microbiota from human fecal samples.</title>
        <authorList>
            <person name="Pamer E.G."/>
            <person name="Barat B."/>
            <person name="Waligurski E."/>
            <person name="Medina S."/>
            <person name="Paddock L."/>
            <person name="Mostad J."/>
        </authorList>
    </citation>
    <scope>NUCLEOTIDE SEQUENCE [LARGE SCALE GENOMIC DNA]</scope>
    <source>
        <strain evidence="2 3">SL.3.17</strain>
    </source>
</reference>
<dbReference type="RefSeq" id="WP_256131811.1">
    <property type="nucleotide sequence ID" value="NZ_JANFXK010000007.1"/>
</dbReference>
<gene>
    <name evidence="2" type="ORF">NE619_07725</name>
</gene>
<organism evidence="2 3">
    <name type="scientific">Anaerovorax odorimutans</name>
    <dbReference type="NCBI Taxonomy" id="109327"/>
    <lineage>
        <taxon>Bacteria</taxon>
        <taxon>Bacillati</taxon>
        <taxon>Bacillota</taxon>
        <taxon>Clostridia</taxon>
        <taxon>Peptostreptococcales</taxon>
        <taxon>Anaerovoracaceae</taxon>
        <taxon>Anaerovorax</taxon>
    </lineage>
</organism>
<keyword evidence="3" id="KW-1185">Reference proteome</keyword>
<name>A0ABT1RN68_9FIRM</name>